<protein>
    <recommendedName>
        <fullName evidence="3">Transmembrane protein 192</fullName>
    </recommendedName>
</protein>
<dbReference type="AlphaFoldDB" id="A0AAE1KEU4"/>
<keyword evidence="4 7" id="KW-0812">Transmembrane</keyword>
<comment type="caution">
    <text evidence="8">The sequence shown here is derived from an EMBL/GenBank/DDBJ whole genome shotgun (WGS) entry which is preliminary data.</text>
</comment>
<evidence type="ECO:0000313" key="9">
    <source>
        <dbReference type="Proteomes" id="UP001286313"/>
    </source>
</evidence>
<feature type="transmembrane region" description="Helical" evidence="7">
    <location>
        <begin position="127"/>
        <end position="145"/>
    </location>
</feature>
<evidence type="ECO:0000256" key="1">
    <source>
        <dbReference type="ARBA" id="ARBA00004141"/>
    </source>
</evidence>
<feature type="transmembrane region" description="Helical" evidence="7">
    <location>
        <begin position="165"/>
        <end position="184"/>
    </location>
</feature>
<dbReference type="Pfam" id="PF14802">
    <property type="entry name" value="TMEM192"/>
    <property type="match status" value="1"/>
</dbReference>
<evidence type="ECO:0000256" key="4">
    <source>
        <dbReference type="ARBA" id="ARBA00022692"/>
    </source>
</evidence>
<feature type="transmembrane region" description="Helical" evidence="7">
    <location>
        <begin position="49"/>
        <end position="69"/>
    </location>
</feature>
<organism evidence="8 9">
    <name type="scientific">Petrolisthes cinctipes</name>
    <name type="common">Flat porcelain crab</name>
    <dbReference type="NCBI Taxonomy" id="88211"/>
    <lineage>
        <taxon>Eukaryota</taxon>
        <taxon>Metazoa</taxon>
        <taxon>Ecdysozoa</taxon>
        <taxon>Arthropoda</taxon>
        <taxon>Crustacea</taxon>
        <taxon>Multicrustacea</taxon>
        <taxon>Malacostraca</taxon>
        <taxon>Eumalacostraca</taxon>
        <taxon>Eucarida</taxon>
        <taxon>Decapoda</taxon>
        <taxon>Pleocyemata</taxon>
        <taxon>Anomura</taxon>
        <taxon>Galatheoidea</taxon>
        <taxon>Porcellanidae</taxon>
        <taxon>Petrolisthes</taxon>
    </lineage>
</organism>
<dbReference type="GO" id="GO:0005770">
    <property type="term" value="C:late endosome"/>
    <property type="evidence" value="ECO:0007669"/>
    <property type="project" value="TreeGrafter"/>
</dbReference>
<comment type="subcellular location">
    <subcellularLocation>
        <location evidence="1">Membrane</location>
        <topology evidence="1">Multi-pass membrane protein</topology>
    </subcellularLocation>
</comment>
<keyword evidence="5 7" id="KW-1133">Transmembrane helix</keyword>
<evidence type="ECO:0000256" key="3">
    <source>
        <dbReference type="ARBA" id="ARBA00014635"/>
    </source>
</evidence>
<dbReference type="EMBL" id="JAWQEG010002482">
    <property type="protein sequence ID" value="KAK3871689.1"/>
    <property type="molecule type" value="Genomic_DNA"/>
</dbReference>
<evidence type="ECO:0000256" key="6">
    <source>
        <dbReference type="ARBA" id="ARBA00023136"/>
    </source>
</evidence>
<gene>
    <name evidence="8" type="ORF">Pcinc_023191</name>
</gene>
<dbReference type="PANTHER" id="PTHR31592">
    <property type="entry name" value="TRANSMEMBRANE PROTEIN 192"/>
    <property type="match status" value="1"/>
</dbReference>
<evidence type="ECO:0000256" key="5">
    <source>
        <dbReference type="ARBA" id="ARBA00022989"/>
    </source>
</evidence>
<comment type="similarity">
    <text evidence="2">Belongs to the TMEM192 family.</text>
</comment>
<keyword evidence="6 7" id="KW-0472">Membrane</keyword>
<dbReference type="PANTHER" id="PTHR31592:SF1">
    <property type="entry name" value="TRANSMEMBRANE PROTEIN 192"/>
    <property type="match status" value="1"/>
</dbReference>
<evidence type="ECO:0000256" key="2">
    <source>
        <dbReference type="ARBA" id="ARBA00006314"/>
    </source>
</evidence>
<feature type="transmembrane region" description="Helical" evidence="7">
    <location>
        <begin position="81"/>
        <end position="100"/>
    </location>
</feature>
<accession>A0AAE1KEU4</accession>
<proteinExistence type="inferred from homology"/>
<dbReference type="Proteomes" id="UP001286313">
    <property type="component" value="Unassembled WGS sequence"/>
</dbReference>
<evidence type="ECO:0000256" key="7">
    <source>
        <dbReference type="SAM" id="Phobius"/>
    </source>
</evidence>
<keyword evidence="9" id="KW-1185">Reference proteome</keyword>
<name>A0AAE1KEU4_PETCI</name>
<evidence type="ECO:0000313" key="8">
    <source>
        <dbReference type="EMBL" id="KAK3871689.1"/>
    </source>
</evidence>
<reference evidence="8" key="1">
    <citation type="submission" date="2023-10" db="EMBL/GenBank/DDBJ databases">
        <title>Genome assemblies of two species of porcelain crab, Petrolisthes cinctipes and Petrolisthes manimaculis (Anomura: Porcellanidae).</title>
        <authorList>
            <person name="Angst P."/>
        </authorList>
    </citation>
    <scope>NUCLEOTIDE SEQUENCE</scope>
    <source>
        <strain evidence="8">PB745_01</strain>
        <tissue evidence="8">Gill</tissue>
    </source>
</reference>
<dbReference type="InterPro" id="IPR029399">
    <property type="entry name" value="TMEM192"/>
</dbReference>
<dbReference type="GO" id="GO:0005765">
    <property type="term" value="C:lysosomal membrane"/>
    <property type="evidence" value="ECO:0007669"/>
    <property type="project" value="TreeGrafter"/>
</dbReference>
<sequence>MPENTPETSPSTVVVGGEGSINTGLGDEEPLVMVGSQDHHHPLPVIPALYTKLLLMVILTASGFLIPVFHTKETGTDSFSVLQYLHIIIWAIVTVLTWYIKAEHKKSRIIGYHNFYNLTRHLHRSTFYILSGGNVLLVVVGSLVSDYCLGGSSSRCSTMMPLSPVNYQQFIFIIEVAMAIPFIVKHIVDVVRFNMAAAPPDSLADDLALRLSSPDSYVGVRGPSDPELVLERQADLLQVLRYRNSVLTQQVYTLTQQLQNTAPTDV</sequence>